<dbReference type="EMBL" id="LHYF01000001">
    <property type="protein sequence ID" value="KXB07500.1"/>
    <property type="molecule type" value="Genomic_DNA"/>
</dbReference>
<evidence type="ECO:0008006" key="3">
    <source>
        <dbReference type="Google" id="ProtNLM"/>
    </source>
</evidence>
<gene>
    <name evidence="1" type="ORF">AKJ52_00115</name>
</gene>
<keyword evidence="2" id="KW-1185">Reference proteome</keyword>
<evidence type="ECO:0000313" key="1">
    <source>
        <dbReference type="EMBL" id="KXB07500.1"/>
    </source>
</evidence>
<organism evidence="1 2">
    <name type="scientific">candidate division MSBL1 archaeon SCGC-AAA382C18</name>
    <dbReference type="NCBI Taxonomy" id="1698281"/>
    <lineage>
        <taxon>Archaea</taxon>
        <taxon>Methanobacteriati</taxon>
        <taxon>Methanobacteriota</taxon>
        <taxon>candidate division MSBL1</taxon>
    </lineage>
</organism>
<evidence type="ECO:0000313" key="2">
    <source>
        <dbReference type="Proteomes" id="UP000070404"/>
    </source>
</evidence>
<comment type="caution">
    <text evidence="1">The sequence shown here is derived from an EMBL/GenBank/DDBJ whole genome shotgun (WGS) entry which is preliminary data.</text>
</comment>
<name>A0A133VM63_9EURY</name>
<dbReference type="AlphaFoldDB" id="A0A133VM63"/>
<sequence length="206" mass="24204">MDAWRKIYLLVWRRFLQDLSMREAVESYGKQVFPFWSIAGDGIEECYFDTTDYYTYVEDDTKYLRIGRSNEGDVGWRLVGLALALSGRGVPVLEEAYPGNRNDVDLFQGLFRRIWERLESAGAYLENVTLVFDRVFDDKDNFNLAWKSPPHVVAAVKRNRKTVREVLDSIELEEFQKSCETSYRECYVHDDGKVDIGEHFWRVIPF</sequence>
<dbReference type="Proteomes" id="UP000070404">
    <property type="component" value="Unassembled WGS sequence"/>
</dbReference>
<protein>
    <recommendedName>
        <fullName evidence="3">Transposase IS4-like domain-containing protein</fullName>
    </recommendedName>
</protein>
<accession>A0A133VM63</accession>
<reference evidence="1 2" key="1">
    <citation type="journal article" date="2016" name="Sci. Rep.">
        <title>Metabolic traits of an uncultured archaeal lineage -MSBL1- from brine pools of the Red Sea.</title>
        <authorList>
            <person name="Mwirichia R."/>
            <person name="Alam I."/>
            <person name="Rashid M."/>
            <person name="Vinu M."/>
            <person name="Ba-Alawi W."/>
            <person name="Anthony Kamau A."/>
            <person name="Kamanda Ngugi D."/>
            <person name="Goker M."/>
            <person name="Klenk H.P."/>
            <person name="Bajic V."/>
            <person name="Stingl U."/>
        </authorList>
    </citation>
    <scope>NUCLEOTIDE SEQUENCE [LARGE SCALE GENOMIC DNA]</scope>
    <source>
        <strain evidence="1">SCGC-AAA382C18</strain>
    </source>
</reference>
<proteinExistence type="predicted"/>